<proteinExistence type="predicted"/>
<dbReference type="InterPro" id="IPR018060">
    <property type="entry name" value="HTH_AraC"/>
</dbReference>
<dbReference type="PANTHER" id="PTHR43130:SF3">
    <property type="entry name" value="HTH-TYPE TRANSCRIPTIONAL REGULATOR RV1931C"/>
    <property type="match status" value="1"/>
</dbReference>
<gene>
    <name evidence="5" type="ORF">QO005_004407</name>
</gene>
<evidence type="ECO:0000259" key="4">
    <source>
        <dbReference type="PROSITE" id="PS01124"/>
    </source>
</evidence>
<dbReference type="SUPFAM" id="SSF46689">
    <property type="entry name" value="Homeodomain-like"/>
    <property type="match status" value="1"/>
</dbReference>
<dbReference type="InterPro" id="IPR020449">
    <property type="entry name" value="Tscrpt_reg_AraC-type_HTH"/>
</dbReference>
<protein>
    <submittedName>
        <fullName evidence="5">Transcriptional regulator GlxA family with amidase domain</fullName>
    </submittedName>
</protein>
<dbReference type="Gene3D" id="1.10.10.60">
    <property type="entry name" value="Homeodomain-like"/>
    <property type="match status" value="1"/>
</dbReference>
<dbReference type="InterPro" id="IPR052158">
    <property type="entry name" value="INH-QAR"/>
</dbReference>
<dbReference type="InterPro" id="IPR002818">
    <property type="entry name" value="DJ-1/PfpI"/>
</dbReference>
<dbReference type="PANTHER" id="PTHR43130">
    <property type="entry name" value="ARAC-FAMILY TRANSCRIPTIONAL REGULATOR"/>
    <property type="match status" value="1"/>
</dbReference>
<keyword evidence="6" id="KW-1185">Reference proteome</keyword>
<dbReference type="CDD" id="cd03136">
    <property type="entry name" value="GATase1_AraC_ArgR_like"/>
    <property type="match status" value="1"/>
</dbReference>
<comment type="caution">
    <text evidence="5">The sequence shown here is derived from an EMBL/GenBank/DDBJ whole genome shotgun (WGS) entry which is preliminary data.</text>
</comment>
<dbReference type="Pfam" id="PF12833">
    <property type="entry name" value="HTH_18"/>
    <property type="match status" value="1"/>
</dbReference>
<feature type="domain" description="HTH araC/xylS-type" evidence="4">
    <location>
        <begin position="221"/>
        <end position="319"/>
    </location>
</feature>
<keyword evidence="3" id="KW-0804">Transcription</keyword>
<dbReference type="InterPro" id="IPR029062">
    <property type="entry name" value="Class_I_gatase-like"/>
</dbReference>
<evidence type="ECO:0000256" key="2">
    <source>
        <dbReference type="ARBA" id="ARBA00023125"/>
    </source>
</evidence>
<dbReference type="EMBL" id="JAUSWH010000021">
    <property type="protein sequence ID" value="MDQ0458049.1"/>
    <property type="molecule type" value="Genomic_DNA"/>
</dbReference>
<name>A0ABU0ILI9_9HYPH</name>
<evidence type="ECO:0000256" key="1">
    <source>
        <dbReference type="ARBA" id="ARBA00023015"/>
    </source>
</evidence>
<organism evidence="5 6">
    <name type="scientific">Rhizobium paknamense</name>
    <dbReference type="NCBI Taxonomy" id="1206817"/>
    <lineage>
        <taxon>Bacteria</taxon>
        <taxon>Pseudomonadati</taxon>
        <taxon>Pseudomonadota</taxon>
        <taxon>Alphaproteobacteria</taxon>
        <taxon>Hyphomicrobiales</taxon>
        <taxon>Rhizobiaceae</taxon>
        <taxon>Rhizobium/Agrobacterium group</taxon>
        <taxon>Rhizobium</taxon>
    </lineage>
</organism>
<dbReference type="PROSITE" id="PS01124">
    <property type="entry name" value="HTH_ARAC_FAMILY_2"/>
    <property type="match status" value="1"/>
</dbReference>
<accession>A0ABU0ILI9</accession>
<evidence type="ECO:0000313" key="6">
    <source>
        <dbReference type="Proteomes" id="UP001235269"/>
    </source>
</evidence>
<dbReference type="PRINTS" id="PR00032">
    <property type="entry name" value="HTHARAC"/>
</dbReference>
<dbReference type="InterPro" id="IPR009057">
    <property type="entry name" value="Homeodomain-like_sf"/>
</dbReference>
<reference evidence="5 6" key="1">
    <citation type="submission" date="2023-07" db="EMBL/GenBank/DDBJ databases">
        <title>Genomic Encyclopedia of Type Strains, Phase IV (KMG-IV): sequencing the most valuable type-strain genomes for metagenomic binning, comparative biology and taxonomic classification.</title>
        <authorList>
            <person name="Goeker M."/>
        </authorList>
    </citation>
    <scope>NUCLEOTIDE SEQUENCE [LARGE SCALE GENOMIC DNA]</scope>
    <source>
        <strain evidence="5 6">DSM 100301</strain>
    </source>
</reference>
<keyword evidence="2" id="KW-0238">DNA-binding</keyword>
<dbReference type="RefSeq" id="WP_307160151.1">
    <property type="nucleotide sequence ID" value="NZ_JAUSWH010000021.1"/>
</dbReference>
<dbReference type="Pfam" id="PF01965">
    <property type="entry name" value="DJ-1_PfpI"/>
    <property type="match status" value="1"/>
</dbReference>
<keyword evidence="1" id="KW-0805">Transcription regulation</keyword>
<evidence type="ECO:0000256" key="3">
    <source>
        <dbReference type="ARBA" id="ARBA00023163"/>
    </source>
</evidence>
<dbReference type="Proteomes" id="UP001235269">
    <property type="component" value="Unassembled WGS sequence"/>
</dbReference>
<dbReference type="SUPFAM" id="SSF52317">
    <property type="entry name" value="Class I glutamine amidotransferase-like"/>
    <property type="match status" value="1"/>
</dbReference>
<evidence type="ECO:0000313" key="5">
    <source>
        <dbReference type="EMBL" id="MDQ0458049.1"/>
    </source>
</evidence>
<dbReference type="SMART" id="SM00342">
    <property type="entry name" value="HTH_ARAC"/>
    <property type="match status" value="1"/>
</dbReference>
<dbReference type="Gene3D" id="3.40.50.880">
    <property type="match status" value="1"/>
</dbReference>
<sequence length="332" mass="35939">MSYLASTTQTIGFLLTPNFALMSYASATEPLRAANLLAQSPLYEVVPFSVDGAPVVASCGLAVPCRTLTEATSPLHTLFVVAGGNPSDWRAATAAYPHVRRLSRQGVRLGGISGGSYLLAEAGLLDHHAFTIHWEYAAALAEAFPERQPKQARYVLDGERITCGGGVAALDMMHALIAERLGTAFARRVVDWYLHTAVAEPEGPQRGASQERFGTRHPALVTVLEAMENTIESPLSRQAMARLAGVTPRHLDRLFAQELATTFLERYRDIRLTHARKLLEQSPLSISEIAFATGFSSASHFSRAFLARFGMQPKSTRVFPGKVGTGFPSGNT</sequence>